<evidence type="ECO:0000256" key="2">
    <source>
        <dbReference type="ARBA" id="ARBA00022692"/>
    </source>
</evidence>
<dbReference type="Pfam" id="PF04347">
    <property type="entry name" value="FliO"/>
    <property type="match status" value="1"/>
</dbReference>
<feature type="region of interest" description="Disordered" evidence="6">
    <location>
        <begin position="115"/>
        <end position="134"/>
    </location>
</feature>
<name>A0A1M6RC96_9FIRM</name>
<proteinExistence type="inferred from homology"/>
<comment type="subcellular location">
    <subcellularLocation>
        <location evidence="5">Cell membrane</location>
    </subcellularLocation>
    <subcellularLocation>
        <location evidence="5">Bacterial flagellum basal body</location>
    </subcellularLocation>
</comment>
<keyword evidence="3 5" id="KW-1133">Transmembrane helix</keyword>
<protein>
    <recommendedName>
        <fullName evidence="5">Flagellar protein</fullName>
    </recommendedName>
</protein>
<dbReference type="STRING" id="1121421.SAMN02745123_01415"/>
<keyword evidence="1 5" id="KW-1003">Cell membrane</keyword>
<dbReference type="NCBIfam" id="TIGR03500">
    <property type="entry name" value="FliO_TIGR"/>
    <property type="match status" value="1"/>
</dbReference>
<dbReference type="RefSeq" id="WP_072912360.1">
    <property type="nucleotide sequence ID" value="NZ_FRAR01000010.1"/>
</dbReference>
<accession>A0A1M6RC96</accession>
<keyword evidence="5" id="KW-0975">Bacterial flagellum</keyword>
<evidence type="ECO:0000256" key="1">
    <source>
        <dbReference type="ARBA" id="ARBA00022475"/>
    </source>
</evidence>
<evidence type="ECO:0000256" key="3">
    <source>
        <dbReference type="ARBA" id="ARBA00022989"/>
    </source>
</evidence>
<organism evidence="7 8">
    <name type="scientific">Desulforamulus aeronauticus DSM 10349</name>
    <dbReference type="NCBI Taxonomy" id="1121421"/>
    <lineage>
        <taxon>Bacteria</taxon>
        <taxon>Bacillati</taxon>
        <taxon>Bacillota</taxon>
        <taxon>Clostridia</taxon>
        <taxon>Eubacteriales</taxon>
        <taxon>Peptococcaceae</taxon>
        <taxon>Desulforamulus</taxon>
    </lineage>
</organism>
<keyword evidence="7" id="KW-0969">Cilium</keyword>
<evidence type="ECO:0000313" key="7">
    <source>
        <dbReference type="EMBL" id="SHK30081.1"/>
    </source>
</evidence>
<keyword evidence="7" id="KW-0282">Flagellum</keyword>
<dbReference type="Proteomes" id="UP000183997">
    <property type="component" value="Unassembled WGS sequence"/>
</dbReference>
<comment type="similarity">
    <text evidence="5">Belongs to the FliO/MopB family.</text>
</comment>
<sequence>MDNETLWLFVRMIILLPLVLGLAYLTIKYGLARSKGFSSGASRYMRVVEHMPLGPKGGLVLVEIGGQYYLVAFQENNVTLLKEFASLPEPITGSGLGPGSMTDFKDVLSQQMKQLIGRKGRSGSGCPENNQQKK</sequence>
<keyword evidence="4 5" id="KW-0472">Membrane</keyword>
<evidence type="ECO:0000256" key="6">
    <source>
        <dbReference type="SAM" id="MobiDB-lite"/>
    </source>
</evidence>
<dbReference type="AlphaFoldDB" id="A0A1M6RC96"/>
<reference evidence="8" key="1">
    <citation type="submission" date="2016-11" db="EMBL/GenBank/DDBJ databases">
        <authorList>
            <person name="Varghese N."/>
            <person name="Submissions S."/>
        </authorList>
    </citation>
    <scope>NUCLEOTIDE SEQUENCE [LARGE SCALE GENOMIC DNA]</scope>
    <source>
        <strain evidence="8">DSM 10349</strain>
    </source>
</reference>
<evidence type="ECO:0000256" key="4">
    <source>
        <dbReference type="ARBA" id="ARBA00023136"/>
    </source>
</evidence>
<dbReference type="GO" id="GO:0044781">
    <property type="term" value="P:bacterial-type flagellum organization"/>
    <property type="evidence" value="ECO:0007669"/>
    <property type="project" value="UniProtKB-UniRule"/>
</dbReference>
<dbReference type="GO" id="GO:0009425">
    <property type="term" value="C:bacterial-type flagellum basal body"/>
    <property type="evidence" value="ECO:0007669"/>
    <property type="project" value="UniProtKB-SubCell"/>
</dbReference>
<keyword evidence="7" id="KW-0966">Cell projection</keyword>
<gene>
    <name evidence="7" type="ORF">SAMN02745123_01415</name>
</gene>
<keyword evidence="2 5" id="KW-0812">Transmembrane</keyword>
<dbReference type="EMBL" id="FRAR01000010">
    <property type="protein sequence ID" value="SHK30081.1"/>
    <property type="molecule type" value="Genomic_DNA"/>
</dbReference>
<evidence type="ECO:0000313" key="8">
    <source>
        <dbReference type="Proteomes" id="UP000183997"/>
    </source>
</evidence>
<evidence type="ECO:0000256" key="5">
    <source>
        <dbReference type="RuleBase" id="RU362064"/>
    </source>
</evidence>
<dbReference type="InterPro" id="IPR022781">
    <property type="entry name" value="Flagellar_biosynth_FliO"/>
</dbReference>
<dbReference type="OrthoDB" id="1806687at2"/>
<keyword evidence="8" id="KW-1185">Reference proteome</keyword>
<dbReference type="GO" id="GO:0005886">
    <property type="term" value="C:plasma membrane"/>
    <property type="evidence" value="ECO:0007669"/>
    <property type="project" value="UniProtKB-SubCell"/>
</dbReference>
<feature type="transmembrane region" description="Helical" evidence="5">
    <location>
        <begin position="6"/>
        <end position="27"/>
    </location>
</feature>